<evidence type="ECO:0000259" key="8">
    <source>
        <dbReference type="Pfam" id="PF02811"/>
    </source>
</evidence>
<organism evidence="9">
    <name type="scientific">bioreactor metagenome</name>
    <dbReference type="NCBI Taxonomy" id="1076179"/>
    <lineage>
        <taxon>unclassified sequences</taxon>
        <taxon>metagenomes</taxon>
        <taxon>ecological metagenomes</taxon>
    </lineage>
</organism>
<comment type="caution">
    <text evidence="9">The sequence shown here is derived from an EMBL/GenBank/DDBJ whole genome shotgun (WGS) entry which is preliminary data.</text>
</comment>
<dbReference type="NCBIfam" id="NF004086">
    <property type="entry name" value="PRK05588.1"/>
    <property type="match status" value="1"/>
</dbReference>
<evidence type="ECO:0000256" key="7">
    <source>
        <dbReference type="ARBA" id="ARBA00049158"/>
    </source>
</evidence>
<comment type="catalytic activity">
    <reaction evidence="7">
        <text>L-histidinol phosphate + H2O = L-histidinol + phosphate</text>
        <dbReference type="Rhea" id="RHEA:14465"/>
        <dbReference type="ChEBI" id="CHEBI:15377"/>
        <dbReference type="ChEBI" id="CHEBI:43474"/>
        <dbReference type="ChEBI" id="CHEBI:57699"/>
        <dbReference type="ChEBI" id="CHEBI:57980"/>
        <dbReference type="EC" id="3.1.3.15"/>
    </reaction>
</comment>
<dbReference type="Gene3D" id="3.20.20.140">
    <property type="entry name" value="Metal-dependent hydrolases"/>
    <property type="match status" value="1"/>
</dbReference>
<accession>A0A644V9K1</accession>
<protein>
    <recommendedName>
        <fullName evidence="3">histidinol-phosphatase</fullName>
        <ecNumber evidence="3">3.1.3.15</ecNumber>
    </recommendedName>
</protein>
<dbReference type="InterPro" id="IPR010140">
    <property type="entry name" value="Histidinol_P_phosphatase_HisJ"/>
</dbReference>
<dbReference type="EMBL" id="VSSQ01000249">
    <property type="protein sequence ID" value="MPL88010.1"/>
    <property type="molecule type" value="Genomic_DNA"/>
</dbReference>
<evidence type="ECO:0000256" key="3">
    <source>
        <dbReference type="ARBA" id="ARBA00013085"/>
    </source>
</evidence>
<name>A0A644V9K1_9ZZZZ</name>
<dbReference type="PANTHER" id="PTHR21039:SF0">
    <property type="entry name" value="HISTIDINOL-PHOSPHATASE"/>
    <property type="match status" value="1"/>
</dbReference>
<keyword evidence="4" id="KW-0028">Amino-acid biosynthesis</keyword>
<dbReference type="InterPro" id="IPR016195">
    <property type="entry name" value="Pol/histidinol_Pase-like"/>
</dbReference>
<evidence type="ECO:0000256" key="6">
    <source>
        <dbReference type="ARBA" id="ARBA00023102"/>
    </source>
</evidence>
<dbReference type="GO" id="GO:0000105">
    <property type="term" value="P:L-histidine biosynthetic process"/>
    <property type="evidence" value="ECO:0007669"/>
    <property type="project" value="UniProtKB-UniPathway"/>
</dbReference>
<feature type="domain" description="PHP" evidence="8">
    <location>
        <begin position="4"/>
        <end position="187"/>
    </location>
</feature>
<dbReference type="Pfam" id="PF02811">
    <property type="entry name" value="PHP"/>
    <property type="match status" value="1"/>
</dbReference>
<keyword evidence="6" id="KW-0368">Histidine biosynthesis</keyword>
<sequence length="267" mass="30721">MLFDTHIHTLFSSDSAMSMQRAVKKGKQLNMGITITDHMDIGYPTNGMYIFDTNDYFKTYEKYRSSTVLLGVELGMRLEFVEKIREKITACPFDYIIGSIHVIDDIDLSWSKYYEGRTKQAAYSQYLSSLEVCVEAFDFIDSLGHIDYICRHANYADNNLNYHEFSEYIDDIFIKLAQNEKALEINTRRLRNPEAIPALLKIYIRWAQLGGKLVTIGSDAHNASTIGSFYAEALDLAAFCGLQPVYFKNHQPKRINKNSEIFNMSNF</sequence>
<evidence type="ECO:0000256" key="4">
    <source>
        <dbReference type="ARBA" id="ARBA00022605"/>
    </source>
</evidence>
<proteinExistence type="inferred from homology"/>
<dbReference type="UniPathway" id="UPA00031">
    <property type="reaction ID" value="UER00013"/>
</dbReference>
<reference evidence="9" key="1">
    <citation type="submission" date="2019-08" db="EMBL/GenBank/DDBJ databases">
        <authorList>
            <person name="Kucharzyk K."/>
            <person name="Murdoch R.W."/>
            <person name="Higgins S."/>
            <person name="Loffler F."/>
        </authorList>
    </citation>
    <scope>NUCLEOTIDE SEQUENCE</scope>
</reference>
<dbReference type="PANTHER" id="PTHR21039">
    <property type="entry name" value="HISTIDINOL PHOSPHATASE-RELATED"/>
    <property type="match status" value="1"/>
</dbReference>
<dbReference type="SUPFAM" id="SSF89550">
    <property type="entry name" value="PHP domain-like"/>
    <property type="match status" value="1"/>
</dbReference>
<evidence type="ECO:0000256" key="5">
    <source>
        <dbReference type="ARBA" id="ARBA00022801"/>
    </source>
</evidence>
<dbReference type="NCBIfam" id="TIGR01856">
    <property type="entry name" value="hisJ_fam"/>
    <property type="match status" value="1"/>
</dbReference>
<evidence type="ECO:0000313" key="9">
    <source>
        <dbReference type="EMBL" id="MPL88010.1"/>
    </source>
</evidence>
<dbReference type="GO" id="GO:0005737">
    <property type="term" value="C:cytoplasm"/>
    <property type="evidence" value="ECO:0007669"/>
    <property type="project" value="TreeGrafter"/>
</dbReference>
<keyword evidence="5 9" id="KW-0378">Hydrolase</keyword>
<comment type="similarity">
    <text evidence="2">Belongs to the PHP hydrolase family. HisK subfamily.</text>
</comment>
<evidence type="ECO:0000256" key="2">
    <source>
        <dbReference type="ARBA" id="ARBA00009152"/>
    </source>
</evidence>
<dbReference type="GO" id="GO:0004401">
    <property type="term" value="F:histidinol-phosphatase activity"/>
    <property type="evidence" value="ECO:0007669"/>
    <property type="project" value="UniProtKB-EC"/>
</dbReference>
<comment type="pathway">
    <text evidence="1">Amino-acid biosynthesis; L-histidine biosynthesis; L-histidine from 5-phospho-alpha-D-ribose 1-diphosphate: step 8/9.</text>
</comment>
<dbReference type="InterPro" id="IPR004013">
    <property type="entry name" value="PHP_dom"/>
</dbReference>
<dbReference type="EC" id="3.1.3.15" evidence="3"/>
<gene>
    <name evidence="9" type="primary">hisK_6</name>
    <name evidence="9" type="ORF">SDC9_34023</name>
</gene>
<dbReference type="AlphaFoldDB" id="A0A644V9K1"/>
<evidence type="ECO:0000256" key="1">
    <source>
        <dbReference type="ARBA" id="ARBA00004970"/>
    </source>
</evidence>